<dbReference type="AlphaFoldDB" id="A0A8J2PM53"/>
<accession>A0A8J2PM53</accession>
<keyword evidence="2" id="KW-1185">Reference proteome</keyword>
<sequence>SLGIRTTKSDSLSTYSSSIPCSAISPTSVVRTCVEVTQSQLTPTHFPIITCTKEEPSEALISSITRMKFWGSCNWINFFIQWSRQCFPNKKWIEFMDLSPASQRRINLNGNHLQLAGISVPPILTFGPTLSDIEGGTFHDFFHTISEFYNFTYQINAQLFKEQGPGKRLANGSWTGVIGGIFRKEFDASFMGHQVTRYRYMHYTTPLFYDESVFI</sequence>
<name>A0A8J2PM53_9HEXA</name>
<protein>
    <recommendedName>
        <fullName evidence="3">Ionotropic glutamate receptor L-glutamate and glycine-binding domain-containing protein</fullName>
    </recommendedName>
</protein>
<proteinExistence type="predicted"/>
<evidence type="ECO:0008006" key="3">
    <source>
        <dbReference type="Google" id="ProtNLM"/>
    </source>
</evidence>
<organism evidence="1 2">
    <name type="scientific">Allacma fusca</name>
    <dbReference type="NCBI Taxonomy" id="39272"/>
    <lineage>
        <taxon>Eukaryota</taxon>
        <taxon>Metazoa</taxon>
        <taxon>Ecdysozoa</taxon>
        <taxon>Arthropoda</taxon>
        <taxon>Hexapoda</taxon>
        <taxon>Collembola</taxon>
        <taxon>Symphypleona</taxon>
        <taxon>Sminthuridae</taxon>
        <taxon>Allacma</taxon>
    </lineage>
</organism>
<dbReference type="EMBL" id="CAJVCH010537865">
    <property type="protein sequence ID" value="CAG7825913.1"/>
    <property type="molecule type" value="Genomic_DNA"/>
</dbReference>
<evidence type="ECO:0000313" key="2">
    <source>
        <dbReference type="Proteomes" id="UP000708208"/>
    </source>
</evidence>
<evidence type="ECO:0000313" key="1">
    <source>
        <dbReference type="EMBL" id="CAG7825913.1"/>
    </source>
</evidence>
<dbReference type="Proteomes" id="UP000708208">
    <property type="component" value="Unassembled WGS sequence"/>
</dbReference>
<dbReference type="OrthoDB" id="6117597at2759"/>
<gene>
    <name evidence="1" type="ORF">AFUS01_LOCUS35993</name>
</gene>
<feature type="non-terminal residue" evidence="1">
    <location>
        <position position="215"/>
    </location>
</feature>
<comment type="caution">
    <text evidence="1">The sequence shown here is derived from an EMBL/GenBank/DDBJ whole genome shotgun (WGS) entry which is preliminary data.</text>
</comment>
<feature type="non-terminal residue" evidence="1">
    <location>
        <position position="1"/>
    </location>
</feature>
<reference evidence="1" key="1">
    <citation type="submission" date="2021-06" db="EMBL/GenBank/DDBJ databases">
        <authorList>
            <person name="Hodson N. C."/>
            <person name="Mongue J. A."/>
            <person name="Jaron S. K."/>
        </authorList>
    </citation>
    <scope>NUCLEOTIDE SEQUENCE</scope>
</reference>